<dbReference type="GeneID" id="78315406"/>
<reference evidence="3 4" key="1">
    <citation type="submission" date="2017-02" db="EMBL/GenBank/DDBJ databases">
        <authorList>
            <person name="Peterson S.W."/>
        </authorList>
    </citation>
    <scope>NUCLEOTIDE SEQUENCE [LARGE SCALE GENOMIC DNA]</scope>
    <source>
        <strain evidence="3 4">ATCC BAA-908</strain>
    </source>
</reference>
<organism evidence="3 4">
    <name type="scientific">Treponema porcinum</name>
    <dbReference type="NCBI Taxonomy" id="261392"/>
    <lineage>
        <taxon>Bacteria</taxon>
        <taxon>Pseudomonadati</taxon>
        <taxon>Spirochaetota</taxon>
        <taxon>Spirochaetia</taxon>
        <taxon>Spirochaetales</taxon>
        <taxon>Treponemataceae</taxon>
        <taxon>Treponema</taxon>
    </lineage>
</organism>
<dbReference type="EMBL" id="FUWG01000002">
    <property type="protein sequence ID" value="SJZ29581.1"/>
    <property type="molecule type" value="Genomic_DNA"/>
</dbReference>
<keyword evidence="4" id="KW-1185">Reference proteome</keyword>
<name>A0A1T4JHI8_TREPO</name>
<evidence type="ECO:0000313" key="3">
    <source>
        <dbReference type="EMBL" id="SJZ29581.1"/>
    </source>
</evidence>
<gene>
    <name evidence="3" type="ORF">SAMN02745149_00083</name>
</gene>
<protein>
    <recommendedName>
        <fullName evidence="5">Lipoprotein</fullName>
    </recommendedName>
</protein>
<evidence type="ECO:0000313" key="4">
    <source>
        <dbReference type="Proteomes" id="UP000190423"/>
    </source>
</evidence>
<proteinExistence type="predicted"/>
<dbReference type="AlphaFoldDB" id="A0A1T4JHI8"/>
<feature type="chain" id="PRO_5010552221" description="Lipoprotein" evidence="2">
    <location>
        <begin position="20"/>
        <end position="317"/>
    </location>
</feature>
<evidence type="ECO:0008006" key="5">
    <source>
        <dbReference type="Google" id="ProtNLM"/>
    </source>
</evidence>
<dbReference type="OrthoDB" id="360407at2"/>
<dbReference type="PROSITE" id="PS51257">
    <property type="entry name" value="PROKAR_LIPOPROTEIN"/>
    <property type="match status" value="1"/>
</dbReference>
<evidence type="ECO:0000256" key="2">
    <source>
        <dbReference type="SAM" id="SignalP"/>
    </source>
</evidence>
<sequence length="317" mass="35394">MKKILGFLCILPAVFFALTSCKSQDDEEIQKPYITIDNANSSIDVSLYLKSDISYANLFRRKLNNTTGEELDGSAENIAQFFPLGNSLPAITFNDKLISDEQMYAYCVRYFKDGRYEITGWSDWPRVNSEENASFIPAPTTGYSDADFKYIIPDGCYLEFDKTYSWLTVKGGTIELPASASVLFDGYTPCLVVSAGSKTRPFSIKSSLENLEEDFVIDLRNILLKDFFDVDIKIEGFVFEKTEKKPSGAQFNQIKWSQIVPITVKDLDGKEVESAKISLGASSDENHDLSGYSRFASSTADDTDNAETAPDLSAYSR</sequence>
<dbReference type="STRING" id="261392.SAMN02745149_00083"/>
<feature type="signal peptide" evidence="2">
    <location>
        <begin position="1"/>
        <end position="19"/>
    </location>
</feature>
<dbReference type="Proteomes" id="UP000190423">
    <property type="component" value="Unassembled WGS sequence"/>
</dbReference>
<keyword evidence="2" id="KW-0732">Signal</keyword>
<feature type="region of interest" description="Disordered" evidence="1">
    <location>
        <begin position="278"/>
        <end position="317"/>
    </location>
</feature>
<accession>A0A1T4JHI8</accession>
<evidence type="ECO:0000256" key="1">
    <source>
        <dbReference type="SAM" id="MobiDB-lite"/>
    </source>
</evidence>
<dbReference type="RefSeq" id="WP_078932006.1">
    <property type="nucleotide sequence ID" value="NZ_FUWG01000002.1"/>
</dbReference>